<dbReference type="RefSeq" id="XP_065648487.1">
    <property type="nucleotide sequence ID" value="XM_065792415.1"/>
</dbReference>
<dbReference type="Proteomes" id="UP001652625">
    <property type="component" value="Chromosome 03"/>
</dbReference>
<dbReference type="InterPro" id="IPR016160">
    <property type="entry name" value="Ald_DH_CS_CYS"/>
</dbReference>
<keyword evidence="4" id="KW-0812">Transmembrane</keyword>
<feature type="domain" description="Aldehyde dehydrogenase" evidence="5">
    <location>
        <begin position="22"/>
        <end position="426"/>
    </location>
</feature>
<evidence type="ECO:0000259" key="5">
    <source>
        <dbReference type="Pfam" id="PF00171"/>
    </source>
</evidence>
<dbReference type="InterPro" id="IPR016162">
    <property type="entry name" value="Ald_DH_N"/>
</dbReference>
<keyword evidence="2 3" id="KW-0560">Oxidoreductase</keyword>
<dbReference type="InterPro" id="IPR012394">
    <property type="entry name" value="Aldehyde_DH_NAD(P)"/>
</dbReference>
<dbReference type="SUPFAM" id="SSF53720">
    <property type="entry name" value="ALDH-like"/>
    <property type="match status" value="1"/>
</dbReference>
<reference evidence="7" key="1">
    <citation type="submission" date="2025-08" db="UniProtKB">
        <authorList>
            <consortium name="RefSeq"/>
        </authorList>
    </citation>
    <scope>IDENTIFICATION</scope>
</reference>
<evidence type="ECO:0000313" key="6">
    <source>
        <dbReference type="Proteomes" id="UP001652625"/>
    </source>
</evidence>
<name>A0ABM4BHI2_HYDVU</name>
<proteinExistence type="inferred from homology"/>
<organism evidence="6 7">
    <name type="scientific">Hydra vulgaris</name>
    <name type="common">Hydra</name>
    <name type="synonym">Hydra attenuata</name>
    <dbReference type="NCBI Taxonomy" id="6087"/>
    <lineage>
        <taxon>Eukaryota</taxon>
        <taxon>Metazoa</taxon>
        <taxon>Cnidaria</taxon>
        <taxon>Hydrozoa</taxon>
        <taxon>Hydroidolina</taxon>
        <taxon>Anthoathecata</taxon>
        <taxon>Aplanulata</taxon>
        <taxon>Hydridae</taxon>
        <taxon>Hydra</taxon>
    </lineage>
</organism>
<keyword evidence="6" id="KW-1185">Reference proteome</keyword>
<accession>A0ABM4BHI2</accession>
<dbReference type="PANTHER" id="PTHR43570">
    <property type="entry name" value="ALDEHYDE DEHYDROGENASE"/>
    <property type="match status" value="1"/>
</dbReference>
<feature type="transmembrane region" description="Helical" evidence="4">
    <location>
        <begin position="469"/>
        <end position="489"/>
    </location>
</feature>
<evidence type="ECO:0000256" key="2">
    <source>
        <dbReference type="ARBA" id="ARBA00023002"/>
    </source>
</evidence>
<dbReference type="PIRSF" id="PIRSF036492">
    <property type="entry name" value="ALDH"/>
    <property type="match status" value="1"/>
</dbReference>
<evidence type="ECO:0000313" key="7">
    <source>
        <dbReference type="RefSeq" id="XP_065648487.1"/>
    </source>
</evidence>
<gene>
    <name evidence="7" type="primary">LOC100204604</name>
</gene>
<evidence type="ECO:0000256" key="1">
    <source>
        <dbReference type="ARBA" id="ARBA00009986"/>
    </source>
</evidence>
<dbReference type="Gene3D" id="3.40.605.10">
    <property type="entry name" value="Aldehyde Dehydrogenase, Chain A, domain 1"/>
    <property type="match status" value="1"/>
</dbReference>
<keyword evidence="4" id="KW-1133">Transmembrane helix</keyword>
<dbReference type="InterPro" id="IPR016163">
    <property type="entry name" value="Ald_DH_C"/>
</dbReference>
<comment type="similarity">
    <text evidence="1 3">Belongs to the aldehyde dehydrogenase family.</text>
</comment>
<sequence length="491" mass="55147">MDLSKVVNELRQNYKSGVMQGIESRLHQLQRLNDLLDENEELILEALYKDLHKCKLESNVMELLQVRKEIGHCFQNLDEWMSPTKVSPDLLNVLNHCEIRAEPKGVVLIISPWNYPVNLLLSPLAGALAAGNVVVLKPSEVAPNVCRVFESLIPRYLDEKCVQLVSGGVLETTALLKLRFDHIFFTGAPSIAKIVMRAASEHLTPVTLELGGKCPAIIDETCDFDTISKRIVWGKFCNSGQTCLAVDYILCIKKCQDALVNSLKKAIVKFYGEDPKESKSYGRIINERHFERVCNLINSSKVIYGGNFDKSTLYISPTILTNVTADDSIMSEEIFGPLLPILCIEKIDEAIDFVNSREKPLALYVFSTNPSVVEKILKQTSSGGVCVNDALVHGAVPNLPFGGIGQSGMGAYHGKESFDVFSHKKSCLLKNQKFEFMNDIRYPPYDENWFVIRWVQSLLRPSLKRRFRFNLFHVSLLALIVTCVLKALAMF</sequence>
<dbReference type="Gene3D" id="3.40.309.10">
    <property type="entry name" value="Aldehyde Dehydrogenase, Chain A, domain 2"/>
    <property type="match status" value="1"/>
</dbReference>
<evidence type="ECO:0000256" key="4">
    <source>
        <dbReference type="SAM" id="Phobius"/>
    </source>
</evidence>
<dbReference type="PROSITE" id="PS00070">
    <property type="entry name" value="ALDEHYDE_DEHYDR_CYS"/>
    <property type="match status" value="1"/>
</dbReference>
<protein>
    <recommendedName>
        <fullName evidence="3">Aldehyde dehydrogenase</fullName>
    </recommendedName>
</protein>
<dbReference type="PANTHER" id="PTHR43570:SF16">
    <property type="entry name" value="ALDEHYDE DEHYDROGENASE TYPE III, ISOFORM Q"/>
    <property type="match status" value="1"/>
</dbReference>
<keyword evidence="4" id="KW-0472">Membrane</keyword>
<dbReference type="InterPro" id="IPR016161">
    <property type="entry name" value="Ald_DH/histidinol_DH"/>
</dbReference>
<evidence type="ECO:0000256" key="3">
    <source>
        <dbReference type="PIRNR" id="PIRNR036492"/>
    </source>
</evidence>
<dbReference type="Pfam" id="PF00171">
    <property type="entry name" value="Aldedh"/>
    <property type="match status" value="1"/>
</dbReference>
<dbReference type="InterPro" id="IPR015590">
    <property type="entry name" value="Aldehyde_DH_dom"/>
</dbReference>
<dbReference type="GeneID" id="100204604"/>